<dbReference type="CDD" id="cd00866">
    <property type="entry name" value="PEBP_euk"/>
    <property type="match status" value="1"/>
</dbReference>
<dbReference type="InterPro" id="IPR008914">
    <property type="entry name" value="PEBP"/>
</dbReference>
<dbReference type="PANTHER" id="PTHR11362:SF148">
    <property type="entry name" value="CARBOXYPEPTIDASE Y INHIBITOR"/>
    <property type="match status" value="1"/>
</dbReference>
<protein>
    <recommendedName>
        <fullName evidence="4">Phosphatidylethanolamine-binding protein</fullName>
    </recommendedName>
</protein>
<proteinExistence type="predicted"/>
<dbReference type="InterPro" id="IPR036610">
    <property type="entry name" value="PEBP-like_sf"/>
</dbReference>
<dbReference type="PANTHER" id="PTHR11362">
    <property type="entry name" value="PHOSPHATIDYLETHANOLAMINE-BINDING PROTEIN"/>
    <property type="match status" value="1"/>
</dbReference>
<feature type="signal peptide" evidence="1">
    <location>
        <begin position="1"/>
        <end position="22"/>
    </location>
</feature>
<keyword evidence="3" id="KW-1185">Reference proteome</keyword>
<dbReference type="Proteomes" id="UP001590951">
    <property type="component" value="Unassembled WGS sequence"/>
</dbReference>
<feature type="chain" id="PRO_5045988499" description="Phosphatidylethanolamine-binding protein" evidence="1">
    <location>
        <begin position="23"/>
        <end position="252"/>
    </location>
</feature>
<sequence>MHCVTFYLTLLLFAGLQQSCGAFPPWADSPQVPFNDYGEPASENTREALKKADVIPDVLDDFEPSVSITLSYPAKHKSVGLGNKLKPKAVQSQPVFNIHASGNAPTRTIKSGSTYVLVLTDPDATSRAQPVKAQMCHWIATNITADHVDVEMSGVPTSLSPFDMRMESGGSGIQELVPYFPPTPPPKTGYHRYVFVLLAPKANDEPQGHLKKPKDRPHWGYGKVGAGVREWAEENHLVAIGANFFYAQNKKQ</sequence>
<evidence type="ECO:0008006" key="4">
    <source>
        <dbReference type="Google" id="ProtNLM"/>
    </source>
</evidence>
<dbReference type="InterPro" id="IPR035810">
    <property type="entry name" value="PEBP_euk"/>
</dbReference>
<dbReference type="SUPFAM" id="SSF49777">
    <property type="entry name" value="PEBP-like"/>
    <property type="match status" value="1"/>
</dbReference>
<comment type="caution">
    <text evidence="2">The sequence shown here is derived from an EMBL/GenBank/DDBJ whole genome shotgun (WGS) entry which is preliminary data.</text>
</comment>
<dbReference type="EMBL" id="JBHFEH010000002">
    <property type="protein sequence ID" value="KAL2058692.1"/>
    <property type="molecule type" value="Genomic_DNA"/>
</dbReference>
<evidence type="ECO:0000313" key="3">
    <source>
        <dbReference type="Proteomes" id="UP001590951"/>
    </source>
</evidence>
<keyword evidence="1" id="KW-0732">Signal</keyword>
<evidence type="ECO:0000313" key="2">
    <source>
        <dbReference type="EMBL" id="KAL2058692.1"/>
    </source>
</evidence>
<dbReference type="Pfam" id="PF01161">
    <property type="entry name" value="PBP"/>
    <property type="match status" value="1"/>
</dbReference>
<gene>
    <name evidence="2" type="ORF">ABVK25_001422</name>
</gene>
<accession>A0ABR4BLL9</accession>
<name>A0ABR4BLL9_9LECA</name>
<evidence type="ECO:0000256" key="1">
    <source>
        <dbReference type="SAM" id="SignalP"/>
    </source>
</evidence>
<dbReference type="Gene3D" id="3.90.280.10">
    <property type="entry name" value="PEBP-like"/>
    <property type="match status" value="1"/>
</dbReference>
<organism evidence="2 3">
    <name type="scientific">Lepraria finkii</name>
    <dbReference type="NCBI Taxonomy" id="1340010"/>
    <lineage>
        <taxon>Eukaryota</taxon>
        <taxon>Fungi</taxon>
        <taxon>Dikarya</taxon>
        <taxon>Ascomycota</taxon>
        <taxon>Pezizomycotina</taxon>
        <taxon>Lecanoromycetes</taxon>
        <taxon>OSLEUM clade</taxon>
        <taxon>Lecanoromycetidae</taxon>
        <taxon>Lecanorales</taxon>
        <taxon>Lecanorineae</taxon>
        <taxon>Stereocaulaceae</taxon>
        <taxon>Lepraria</taxon>
    </lineage>
</organism>
<reference evidence="2 3" key="1">
    <citation type="submission" date="2024-09" db="EMBL/GenBank/DDBJ databases">
        <title>Rethinking Asexuality: The Enigmatic Case of Functional Sexual Genes in Lepraria (Stereocaulaceae).</title>
        <authorList>
            <person name="Doellman M."/>
            <person name="Sun Y."/>
            <person name="Barcenas-Pena A."/>
            <person name="Lumbsch H.T."/>
            <person name="Grewe F."/>
        </authorList>
    </citation>
    <scope>NUCLEOTIDE SEQUENCE [LARGE SCALE GENOMIC DNA]</scope>
    <source>
        <strain evidence="2 3">Grewe 0041</strain>
    </source>
</reference>